<dbReference type="AlphaFoldDB" id="A0A927RGC5"/>
<dbReference type="InterPro" id="IPR027417">
    <property type="entry name" value="P-loop_NTPase"/>
</dbReference>
<dbReference type="InterPro" id="IPR050153">
    <property type="entry name" value="Metal_Ion_Import_ABC"/>
</dbReference>
<dbReference type="SMART" id="SM00382">
    <property type="entry name" value="AAA"/>
    <property type="match status" value="1"/>
</dbReference>
<keyword evidence="1" id="KW-0813">Transport</keyword>
<keyword evidence="3 6" id="KW-0067">ATP-binding</keyword>
<dbReference type="PANTHER" id="PTHR42734">
    <property type="entry name" value="METAL TRANSPORT SYSTEM ATP-BINDING PROTEIN TM_0124-RELATED"/>
    <property type="match status" value="1"/>
</dbReference>
<evidence type="ECO:0000313" key="7">
    <source>
        <dbReference type="Proteomes" id="UP000638648"/>
    </source>
</evidence>
<dbReference type="Proteomes" id="UP000638648">
    <property type="component" value="Unassembled WGS sequence"/>
</dbReference>
<dbReference type="SUPFAM" id="SSF52540">
    <property type="entry name" value="P-loop containing nucleoside triphosphate hydrolases"/>
    <property type="match status" value="1"/>
</dbReference>
<name>A0A927RGC5_9ACTN</name>
<evidence type="ECO:0000256" key="1">
    <source>
        <dbReference type="ARBA" id="ARBA00022448"/>
    </source>
</evidence>
<keyword evidence="7" id="KW-1185">Reference proteome</keyword>
<dbReference type="Gene3D" id="3.40.50.300">
    <property type="entry name" value="P-loop containing nucleotide triphosphate hydrolases"/>
    <property type="match status" value="1"/>
</dbReference>
<comment type="caution">
    <text evidence="6">The sequence shown here is derived from an EMBL/GenBank/DDBJ whole genome shotgun (WGS) entry which is preliminary data.</text>
</comment>
<feature type="domain" description="ABC transporter" evidence="5">
    <location>
        <begin position="6"/>
        <end position="239"/>
    </location>
</feature>
<dbReference type="GO" id="GO:0005524">
    <property type="term" value="F:ATP binding"/>
    <property type="evidence" value="ECO:0007669"/>
    <property type="project" value="UniProtKB-KW"/>
</dbReference>
<dbReference type="CDD" id="cd03235">
    <property type="entry name" value="ABC_Metallic_Cations"/>
    <property type="match status" value="1"/>
</dbReference>
<organism evidence="6 7">
    <name type="scientific">Actinopolymorpha pittospori</name>
    <dbReference type="NCBI Taxonomy" id="648752"/>
    <lineage>
        <taxon>Bacteria</taxon>
        <taxon>Bacillati</taxon>
        <taxon>Actinomycetota</taxon>
        <taxon>Actinomycetes</taxon>
        <taxon>Propionibacteriales</taxon>
        <taxon>Actinopolymorphaceae</taxon>
        <taxon>Actinopolymorpha</taxon>
    </lineage>
</organism>
<dbReference type="InterPro" id="IPR003439">
    <property type="entry name" value="ABC_transporter-like_ATP-bd"/>
</dbReference>
<sequence>MSAPVLQLRDAALAYGTRRLWSGLTVDVHPGEFLAVLGANGSGKTSLLRAILGLQPLTAGTLLIAGRPAQRGSRHIGYIQQQRRIDPLTPLRAKDVVRQGIDGHRWGFGRPGRVPWRRIQEVLTEVEAEQFADTPIGVLSGGEQQRVRIAQALAADPDMLLCDEPLLSLDLASQRTITSLVDQRRRGHDTAIVFVTHEINPVLPYVDRVLYLAGGRFRVGNVDEVLNSTTLSELYGVPIEVVRSGGRILVAGIPETPEDTHHPGGTGQSTFGEVSLP</sequence>
<evidence type="ECO:0000256" key="4">
    <source>
        <dbReference type="SAM" id="MobiDB-lite"/>
    </source>
</evidence>
<dbReference type="GO" id="GO:0016887">
    <property type="term" value="F:ATP hydrolysis activity"/>
    <property type="evidence" value="ECO:0007669"/>
    <property type="project" value="InterPro"/>
</dbReference>
<dbReference type="PROSITE" id="PS50893">
    <property type="entry name" value="ABC_TRANSPORTER_2"/>
    <property type="match status" value="1"/>
</dbReference>
<evidence type="ECO:0000313" key="6">
    <source>
        <dbReference type="EMBL" id="MBE1604096.1"/>
    </source>
</evidence>
<protein>
    <submittedName>
        <fullName evidence="6">Zinc/manganese transport system ATP-binding protein</fullName>
    </submittedName>
</protein>
<accession>A0A927RGC5</accession>
<feature type="region of interest" description="Disordered" evidence="4">
    <location>
        <begin position="255"/>
        <end position="277"/>
    </location>
</feature>
<dbReference type="Pfam" id="PF00005">
    <property type="entry name" value="ABC_tran"/>
    <property type="match status" value="1"/>
</dbReference>
<gene>
    <name evidence="6" type="ORF">HEB94_000944</name>
</gene>
<feature type="compositionally biased region" description="Polar residues" evidence="4">
    <location>
        <begin position="268"/>
        <end position="277"/>
    </location>
</feature>
<evidence type="ECO:0000256" key="2">
    <source>
        <dbReference type="ARBA" id="ARBA00022741"/>
    </source>
</evidence>
<dbReference type="RefSeq" id="WP_192748732.1">
    <property type="nucleotide sequence ID" value="NZ_BAABJL010000072.1"/>
</dbReference>
<dbReference type="EMBL" id="JADBEM010000001">
    <property type="protein sequence ID" value="MBE1604096.1"/>
    <property type="molecule type" value="Genomic_DNA"/>
</dbReference>
<evidence type="ECO:0000256" key="3">
    <source>
        <dbReference type="ARBA" id="ARBA00022840"/>
    </source>
</evidence>
<dbReference type="PROSITE" id="PS00211">
    <property type="entry name" value="ABC_TRANSPORTER_1"/>
    <property type="match status" value="1"/>
</dbReference>
<evidence type="ECO:0000259" key="5">
    <source>
        <dbReference type="PROSITE" id="PS50893"/>
    </source>
</evidence>
<keyword evidence="2" id="KW-0547">Nucleotide-binding</keyword>
<dbReference type="InterPro" id="IPR017871">
    <property type="entry name" value="ABC_transporter-like_CS"/>
</dbReference>
<reference evidence="6" key="1">
    <citation type="submission" date="2020-10" db="EMBL/GenBank/DDBJ databases">
        <title>Sequencing the genomes of 1000 actinobacteria strains.</title>
        <authorList>
            <person name="Klenk H.-P."/>
        </authorList>
    </citation>
    <scope>NUCLEOTIDE SEQUENCE</scope>
    <source>
        <strain evidence="6">DSM 45354</strain>
    </source>
</reference>
<proteinExistence type="predicted"/>
<dbReference type="InterPro" id="IPR003593">
    <property type="entry name" value="AAA+_ATPase"/>
</dbReference>